<dbReference type="NCBIfam" id="TIGR01490">
    <property type="entry name" value="HAD-SF-IB-hyp1"/>
    <property type="match status" value="1"/>
</dbReference>
<dbReference type="InterPro" id="IPR006385">
    <property type="entry name" value="HAD_hydro_SerB1"/>
</dbReference>
<dbReference type="Gene3D" id="3.40.50.1000">
    <property type="entry name" value="HAD superfamily/HAD-like"/>
    <property type="match status" value="1"/>
</dbReference>
<evidence type="ECO:0000256" key="2">
    <source>
        <dbReference type="ARBA" id="ARBA00022723"/>
    </source>
</evidence>
<proteinExistence type="inferred from homology"/>
<dbReference type="OrthoDB" id="25607at2"/>
<dbReference type="SUPFAM" id="SSF56784">
    <property type="entry name" value="HAD-like"/>
    <property type="match status" value="1"/>
</dbReference>
<dbReference type="FunFam" id="3.40.50.1000:FF:000025">
    <property type="entry name" value="HAD hydrolase, family IB"/>
    <property type="match status" value="1"/>
</dbReference>
<evidence type="ECO:0000256" key="4">
    <source>
        <dbReference type="ARBA" id="ARBA00022842"/>
    </source>
</evidence>
<evidence type="ECO:0000256" key="1">
    <source>
        <dbReference type="ARBA" id="ARBA00009184"/>
    </source>
</evidence>
<keyword evidence="5" id="KW-1133">Transmembrane helix</keyword>
<dbReference type="InterPro" id="IPR050582">
    <property type="entry name" value="HAD-like_SerB"/>
</dbReference>
<dbReference type="PANTHER" id="PTHR43344:SF13">
    <property type="entry name" value="PHOSPHATASE RV3661-RELATED"/>
    <property type="match status" value="1"/>
</dbReference>
<protein>
    <submittedName>
        <fullName evidence="6">Uncharacterized protein</fullName>
    </submittedName>
</protein>
<reference evidence="7" key="1">
    <citation type="submission" date="2016-12" db="EMBL/GenBank/DDBJ databases">
        <authorList>
            <person name="Meng X."/>
        </authorList>
    </citation>
    <scope>NUCLEOTIDE SEQUENCE [LARGE SCALE GENOMIC DNA]</scope>
    <source>
        <strain evidence="7">DSM 20732</strain>
    </source>
</reference>
<dbReference type="InterPro" id="IPR023214">
    <property type="entry name" value="HAD_sf"/>
</dbReference>
<keyword evidence="2" id="KW-0479">Metal-binding</keyword>
<dbReference type="GO" id="GO:0016787">
    <property type="term" value="F:hydrolase activity"/>
    <property type="evidence" value="ECO:0007669"/>
    <property type="project" value="UniProtKB-KW"/>
</dbReference>
<dbReference type="GO" id="GO:0046872">
    <property type="term" value="F:metal ion binding"/>
    <property type="evidence" value="ECO:0007669"/>
    <property type="project" value="UniProtKB-KW"/>
</dbReference>
<feature type="transmembrane region" description="Helical" evidence="5">
    <location>
        <begin position="239"/>
        <end position="258"/>
    </location>
</feature>
<dbReference type="RefSeq" id="WP_073825224.1">
    <property type="nucleotide sequence ID" value="NZ_JAUNKL010000045.1"/>
</dbReference>
<keyword evidence="5" id="KW-0812">Transmembrane</keyword>
<organism evidence="6 7">
    <name type="scientific">Buchananella hordeovulneris</name>
    <dbReference type="NCBI Taxonomy" id="52770"/>
    <lineage>
        <taxon>Bacteria</taxon>
        <taxon>Bacillati</taxon>
        <taxon>Actinomycetota</taxon>
        <taxon>Actinomycetes</taxon>
        <taxon>Actinomycetales</taxon>
        <taxon>Actinomycetaceae</taxon>
        <taxon>Buchananella</taxon>
    </lineage>
</organism>
<sequence>MSALIPRSRPRVAAFFDLDKTIIATSSTLAMTRPLLHSGLLTNVTVIKAVVAQLQYALVGTNHDQTMRMKDQLTALVRGWDAGQLRGVVADAFDRYLEPQVHVEALEQIALHREMGHDIVIVSASAQDFVDPVAARLGVDHTLATVLEEEDGRYTGGIARYMYRQAKADAIVELAAAHGYDLSQCYAYTDSITDLPMLEAVGYPYVVNPDRALRAEANARNWRILSFHRAVNLPRRRTLSGAAALTALGLGLLLGWLWRRKRRR</sequence>
<dbReference type="InterPro" id="IPR036412">
    <property type="entry name" value="HAD-like_sf"/>
</dbReference>
<evidence type="ECO:0000256" key="3">
    <source>
        <dbReference type="ARBA" id="ARBA00022801"/>
    </source>
</evidence>
<evidence type="ECO:0000256" key="5">
    <source>
        <dbReference type="SAM" id="Phobius"/>
    </source>
</evidence>
<gene>
    <name evidence="6" type="ORF">BSZ40_08435</name>
</gene>
<dbReference type="STRING" id="52770.BSZ40_08435"/>
<comment type="caution">
    <text evidence="6">The sequence shown here is derived from an EMBL/GenBank/DDBJ whole genome shotgun (WGS) entry which is preliminary data.</text>
</comment>
<accession>A0A1Q5PV69</accession>
<comment type="similarity">
    <text evidence="1">Belongs to the HAD-like hydrolase superfamily. SerB family.</text>
</comment>
<evidence type="ECO:0000313" key="7">
    <source>
        <dbReference type="Proteomes" id="UP000185612"/>
    </source>
</evidence>
<dbReference type="PANTHER" id="PTHR43344">
    <property type="entry name" value="PHOSPHOSERINE PHOSPHATASE"/>
    <property type="match status" value="1"/>
</dbReference>
<dbReference type="EMBL" id="MQVS01000008">
    <property type="protein sequence ID" value="OKL51325.1"/>
    <property type="molecule type" value="Genomic_DNA"/>
</dbReference>
<dbReference type="NCBIfam" id="TIGR01488">
    <property type="entry name" value="HAD-SF-IB"/>
    <property type="match status" value="1"/>
</dbReference>
<name>A0A1Q5PV69_9ACTO</name>
<evidence type="ECO:0000313" key="6">
    <source>
        <dbReference type="EMBL" id="OKL51325.1"/>
    </source>
</evidence>
<dbReference type="Proteomes" id="UP000185612">
    <property type="component" value="Unassembled WGS sequence"/>
</dbReference>
<dbReference type="Pfam" id="PF12710">
    <property type="entry name" value="HAD"/>
    <property type="match status" value="1"/>
</dbReference>
<keyword evidence="3" id="KW-0378">Hydrolase</keyword>
<keyword evidence="4" id="KW-0460">Magnesium</keyword>
<dbReference type="Gene3D" id="1.20.1440.100">
    <property type="entry name" value="SG protein - dephosphorylation function"/>
    <property type="match status" value="1"/>
</dbReference>
<keyword evidence="5" id="KW-0472">Membrane</keyword>
<keyword evidence="7" id="KW-1185">Reference proteome</keyword>
<dbReference type="CDD" id="cd02612">
    <property type="entry name" value="HAD_PGPPase"/>
    <property type="match status" value="1"/>
</dbReference>
<dbReference type="AlphaFoldDB" id="A0A1Q5PV69"/>